<name>A0A5P1FPM1_ASPOF</name>
<evidence type="ECO:0000313" key="2">
    <source>
        <dbReference type="Proteomes" id="UP000243459"/>
    </source>
</evidence>
<reference evidence="2" key="1">
    <citation type="journal article" date="2017" name="Nat. Commun.">
        <title>The asparagus genome sheds light on the origin and evolution of a young Y chromosome.</title>
        <authorList>
            <person name="Harkess A."/>
            <person name="Zhou J."/>
            <person name="Xu C."/>
            <person name="Bowers J.E."/>
            <person name="Van der Hulst R."/>
            <person name="Ayyampalayam S."/>
            <person name="Mercati F."/>
            <person name="Riccardi P."/>
            <person name="McKain M.R."/>
            <person name="Kakrana A."/>
            <person name="Tang H."/>
            <person name="Ray J."/>
            <person name="Groenendijk J."/>
            <person name="Arikit S."/>
            <person name="Mathioni S.M."/>
            <person name="Nakano M."/>
            <person name="Shan H."/>
            <person name="Telgmann-Rauber A."/>
            <person name="Kanno A."/>
            <person name="Yue Z."/>
            <person name="Chen H."/>
            <person name="Li W."/>
            <person name="Chen Y."/>
            <person name="Xu X."/>
            <person name="Zhang Y."/>
            <person name="Luo S."/>
            <person name="Chen H."/>
            <person name="Gao J."/>
            <person name="Mao Z."/>
            <person name="Pires J.C."/>
            <person name="Luo M."/>
            <person name="Kudrna D."/>
            <person name="Wing R.A."/>
            <person name="Meyers B.C."/>
            <person name="Yi K."/>
            <person name="Kong H."/>
            <person name="Lavrijsen P."/>
            <person name="Sunseri F."/>
            <person name="Falavigna A."/>
            <person name="Ye Y."/>
            <person name="Leebens-Mack J.H."/>
            <person name="Chen G."/>
        </authorList>
    </citation>
    <scope>NUCLEOTIDE SEQUENCE [LARGE SCALE GENOMIC DNA]</scope>
    <source>
        <strain evidence="2">cv. DH0086</strain>
    </source>
</reference>
<accession>A0A5P1FPM1</accession>
<proteinExistence type="predicted"/>
<dbReference type="EMBL" id="CM007382">
    <property type="protein sequence ID" value="ONK78590.1"/>
    <property type="molecule type" value="Genomic_DNA"/>
</dbReference>
<gene>
    <name evidence="1" type="ORF">A4U43_C02F20410</name>
</gene>
<dbReference type="Gramene" id="ONK78590">
    <property type="protein sequence ID" value="ONK78590"/>
    <property type="gene ID" value="A4U43_C02F20410"/>
</dbReference>
<dbReference type="AlphaFoldDB" id="A0A5P1FPM1"/>
<sequence>MRAEVAPSLQLSLGLGFGFGEAFWMGRARVRVWGGGWALEEAATATVTAMAAAAEGWGSSERLVFSCGSLDLVCMYDPDDIYIRNPATGEQIALPRKSSVYDPAEERVEETIFSGESNFGVSFYVESFMTLDDESFKSLKKQEVV</sequence>
<protein>
    <submittedName>
        <fullName evidence="1">Uncharacterized protein</fullName>
    </submittedName>
</protein>
<keyword evidence="2" id="KW-1185">Reference proteome</keyword>
<evidence type="ECO:0000313" key="1">
    <source>
        <dbReference type="EMBL" id="ONK78590.1"/>
    </source>
</evidence>
<dbReference type="Proteomes" id="UP000243459">
    <property type="component" value="Chromosome 2"/>
</dbReference>
<organism evidence="1 2">
    <name type="scientific">Asparagus officinalis</name>
    <name type="common">Garden asparagus</name>
    <dbReference type="NCBI Taxonomy" id="4686"/>
    <lineage>
        <taxon>Eukaryota</taxon>
        <taxon>Viridiplantae</taxon>
        <taxon>Streptophyta</taxon>
        <taxon>Embryophyta</taxon>
        <taxon>Tracheophyta</taxon>
        <taxon>Spermatophyta</taxon>
        <taxon>Magnoliopsida</taxon>
        <taxon>Liliopsida</taxon>
        <taxon>Asparagales</taxon>
        <taxon>Asparagaceae</taxon>
        <taxon>Asparagoideae</taxon>
        <taxon>Asparagus</taxon>
    </lineage>
</organism>